<accession>A0A4Q2RHB6</accession>
<reference evidence="2 3" key="2">
    <citation type="submission" date="2019-02" db="EMBL/GenBank/DDBJ databases">
        <title>'Lichenibacterium ramalinii' gen. nov. sp. nov., 'Lichenibacterium minor' gen. nov. sp. nov.</title>
        <authorList>
            <person name="Pankratov T."/>
        </authorList>
    </citation>
    <scope>NUCLEOTIDE SEQUENCE [LARGE SCALE GENOMIC DNA]</scope>
    <source>
        <strain evidence="2 3">RmlP001</strain>
    </source>
</reference>
<keyword evidence="1" id="KW-0472">Membrane</keyword>
<dbReference type="AlphaFoldDB" id="A0A4Q2RHB6"/>
<feature type="transmembrane region" description="Helical" evidence="1">
    <location>
        <begin position="109"/>
        <end position="127"/>
    </location>
</feature>
<keyword evidence="1" id="KW-0812">Transmembrane</keyword>
<organism evidence="2 3">
    <name type="scientific">Lichenibacterium ramalinae</name>
    <dbReference type="NCBI Taxonomy" id="2316527"/>
    <lineage>
        <taxon>Bacteria</taxon>
        <taxon>Pseudomonadati</taxon>
        <taxon>Pseudomonadota</taxon>
        <taxon>Alphaproteobacteria</taxon>
        <taxon>Hyphomicrobiales</taxon>
        <taxon>Lichenihabitantaceae</taxon>
        <taxon>Lichenibacterium</taxon>
    </lineage>
</organism>
<dbReference type="Pfam" id="PF03988">
    <property type="entry name" value="DUF347"/>
    <property type="match status" value="3"/>
</dbReference>
<comment type="caution">
    <text evidence="2">The sequence shown here is derived from an EMBL/GenBank/DDBJ whole genome shotgun (WGS) entry which is preliminary data.</text>
</comment>
<dbReference type="InterPro" id="IPR007136">
    <property type="entry name" value="DUF347"/>
</dbReference>
<feature type="transmembrane region" description="Helical" evidence="1">
    <location>
        <begin position="229"/>
        <end position="251"/>
    </location>
</feature>
<name>A0A4Q2RHB6_9HYPH</name>
<protein>
    <submittedName>
        <fullName evidence="2">Uncharacterized protein</fullName>
    </submittedName>
</protein>
<keyword evidence="1" id="KW-1133">Transmembrane helix</keyword>
<evidence type="ECO:0000313" key="2">
    <source>
        <dbReference type="EMBL" id="RYB05303.1"/>
    </source>
</evidence>
<proteinExistence type="predicted"/>
<dbReference type="Proteomes" id="UP000289411">
    <property type="component" value="Unassembled WGS sequence"/>
</dbReference>
<sequence>MSRRQTEMVFAAAPRSAMKPVNVPSVGPRYWTALVLASAFGANTGDFAAHDLHLGHTLGLLPLAVIFAGILVAEARSRVTTEAFYWFAILTMRTAATNLADLADHDLHVAPPVVMAVLALALAALVLTDRDPLARLAGTDRGVPVTDARYWLTMLVAGVLGTALGDYAADDLGLEAGLAAVINLAILAALLGLGRWSGFQSKAAYWITVVAVRTAGTNVGDWLASRHGLGLGLALSTTLTGLAFGALVALWRPRPALALHAA</sequence>
<feature type="transmembrane region" description="Helical" evidence="1">
    <location>
        <begin position="148"/>
        <end position="165"/>
    </location>
</feature>
<dbReference type="OrthoDB" id="9794709at2"/>
<dbReference type="EMBL" id="QYBC01000007">
    <property type="protein sequence ID" value="RYB05303.1"/>
    <property type="molecule type" value="Genomic_DNA"/>
</dbReference>
<reference evidence="2 3" key="1">
    <citation type="submission" date="2018-09" db="EMBL/GenBank/DDBJ databases">
        <authorList>
            <person name="Grouzdev D.S."/>
            <person name="Krutkina M.S."/>
        </authorList>
    </citation>
    <scope>NUCLEOTIDE SEQUENCE [LARGE SCALE GENOMIC DNA]</scope>
    <source>
        <strain evidence="2 3">RmlP001</strain>
    </source>
</reference>
<evidence type="ECO:0000313" key="3">
    <source>
        <dbReference type="Proteomes" id="UP000289411"/>
    </source>
</evidence>
<evidence type="ECO:0000256" key="1">
    <source>
        <dbReference type="SAM" id="Phobius"/>
    </source>
</evidence>
<feature type="transmembrane region" description="Helical" evidence="1">
    <location>
        <begin position="177"/>
        <end position="196"/>
    </location>
</feature>
<keyword evidence="3" id="KW-1185">Reference proteome</keyword>
<gene>
    <name evidence="2" type="ORF">D3272_10170</name>
</gene>
<feature type="transmembrane region" description="Helical" evidence="1">
    <location>
        <begin position="84"/>
        <end position="103"/>
    </location>
</feature>
<feature type="transmembrane region" description="Helical" evidence="1">
    <location>
        <begin position="54"/>
        <end position="72"/>
    </location>
</feature>